<protein>
    <submittedName>
        <fullName evidence="2">MaoC family dehydratase</fullName>
    </submittedName>
</protein>
<name>A0ABW2QH51_9BURK</name>
<dbReference type="InterPro" id="IPR002539">
    <property type="entry name" value="MaoC-like_dom"/>
</dbReference>
<dbReference type="CDD" id="cd03449">
    <property type="entry name" value="R_hydratase"/>
    <property type="match status" value="1"/>
</dbReference>
<keyword evidence="3" id="KW-1185">Reference proteome</keyword>
<comment type="caution">
    <text evidence="2">The sequence shown here is derived from an EMBL/GenBank/DDBJ whole genome shotgun (WGS) entry which is preliminary data.</text>
</comment>
<dbReference type="Pfam" id="PF01575">
    <property type="entry name" value="MaoC_dehydratas"/>
    <property type="match status" value="1"/>
</dbReference>
<dbReference type="RefSeq" id="WP_382199144.1">
    <property type="nucleotide sequence ID" value="NZ_JBHTCA010000004.1"/>
</dbReference>
<organism evidence="2 3">
    <name type="scientific">Hydrogenophaga atypica</name>
    <dbReference type="NCBI Taxonomy" id="249409"/>
    <lineage>
        <taxon>Bacteria</taxon>
        <taxon>Pseudomonadati</taxon>
        <taxon>Pseudomonadota</taxon>
        <taxon>Betaproteobacteria</taxon>
        <taxon>Burkholderiales</taxon>
        <taxon>Comamonadaceae</taxon>
        <taxon>Hydrogenophaga</taxon>
    </lineage>
</organism>
<dbReference type="Proteomes" id="UP001596501">
    <property type="component" value="Unassembled WGS sequence"/>
</dbReference>
<dbReference type="Gene3D" id="3.10.129.10">
    <property type="entry name" value="Hotdog Thioesterase"/>
    <property type="match status" value="1"/>
</dbReference>
<gene>
    <name evidence="2" type="ORF">ACFQPB_07840</name>
</gene>
<dbReference type="InterPro" id="IPR029069">
    <property type="entry name" value="HotDog_dom_sf"/>
</dbReference>
<evidence type="ECO:0000259" key="1">
    <source>
        <dbReference type="Pfam" id="PF01575"/>
    </source>
</evidence>
<proteinExistence type="predicted"/>
<dbReference type="SUPFAM" id="SSF54637">
    <property type="entry name" value="Thioesterase/thiol ester dehydrase-isomerase"/>
    <property type="match status" value="1"/>
</dbReference>
<dbReference type="PANTHER" id="PTHR43437:SF3">
    <property type="entry name" value="HYDROXYACYL-THIOESTER DEHYDRATASE TYPE 2, MITOCHONDRIAL"/>
    <property type="match status" value="1"/>
</dbReference>
<reference evidence="3" key="1">
    <citation type="journal article" date="2019" name="Int. J. Syst. Evol. Microbiol.">
        <title>The Global Catalogue of Microorganisms (GCM) 10K type strain sequencing project: providing services to taxonomists for standard genome sequencing and annotation.</title>
        <authorList>
            <consortium name="The Broad Institute Genomics Platform"/>
            <consortium name="The Broad Institute Genome Sequencing Center for Infectious Disease"/>
            <person name="Wu L."/>
            <person name="Ma J."/>
        </authorList>
    </citation>
    <scope>NUCLEOTIDE SEQUENCE [LARGE SCALE GENOMIC DNA]</scope>
    <source>
        <strain evidence="3">CGMCC 1.12371</strain>
    </source>
</reference>
<dbReference type="PANTHER" id="PTHR43437">
    <property type="entry name" value="HYDROXYACYL-THIOESTER DEHYDRATASE TYPE 2, MITOCHONDRIAL-RELATED"/>
    <property type="match status" value="1"/>
</dbReference>
<evidence type="ECO:0000313" key="2">
    <source>
        <dbReference type="EMBL" id="MFC7408768.1"/>
    </source>
</evidence>
<feature type="domain" description="MaoC-like" evidence="1">
    <location>
        <begin position="21"/>
        <end position="115"/>
    </location>
</feature>
<accession>A0ABW2QH51</accession>
<dbReference type="InterPro" id="IPR050965">
    <property type="entry name" value="UPF0336/Enoyl-CoA_hydratase"/>
</dbReference>
<dbReference type="EMBL" id="JBHTCA010000004">
    <property type="protein sequence ID" value="MFC7408768.1"/>
    <property type="molecule type" value="Genomic_DNA"/>
</dbReference>
<sequence>MNELNGHDIEDLRPGLSATFSRTITEADIVLFAGVSGDNNAVHLNEEFARSTPFGGRIAHGMLSASVISAAIANRLPGPGTIYLGQQLKFRAPVRPGDTVHATVEVVSVDLERARAVLSTTCRVRDKVVIDGEANVMTTSSRQRALATTG</sequence>
<evidence type="ECO:0000313" key="3">
    <source>
        <dbReference type="Proteomes" id="UP001596501"/>
    </source>
</evidence>